<evidence type="ECO:0008006" key="4">
    <source>
        <dbReference type="Google" id="ProtNLM"/>
    </source>
</evidence>
<organism evidence="2 3">
    <name type="scientific">Trichomalopsis sarcophagae</name>
    <dbReference type="NCBI Taxonomy" id="543379"/>
    <lineage>
        <taxon>Eukaryota</taxon>
        <taxon>Metazoa</taxon>
        <taxon>Ecdysozoa</taxon>
        <taxon>Arthropoda</taxon>
        <taxon>Hexapoda</taxon>
        <taxon>Insecta</taxon>
        <taxon>Pterygota</taxon>
        <taxon>Neoptera</taxon>
        <taxon>Endopterygota</taxon>
        <taxon>Hymenoptera</taxon>
        <taxon>Apocrita</taxon>
        <taxon>Proctotrupomorpha</taxon>
        <taxon>Chalcidoidea</taxon>
        <taxon>Pteromalidae</taxon>
        <taxon>Pteromalinae</taxon>
        <taxon>Trichomalopsis</taxon>
    </lineage>
</organism>
<feature type="signal peptide" evidence="1">
    <location>
        <begin position="1"/>
        <end position="21"/>
    </location>
</feature>
<protein>
    <recommendedName>
        <fullName evidence="4">MD-2-related lipid-recognition domain-containing protein</fullName>
    </recommendedName>
</protein>
<evidence type="ECO:0000256" key="1">
    <source>
        <dbReference type="SAM" id="SignalP"/>
    </source>
</evidence>
<name>A0A232ELD1_9HYME</name>
<accession>A0A232ELD1</accession>
<feature type="chain" id="PRO_5012737253" description="MD-2-related lipid-recognition domain-containing protein" evidence="1">
    <location>
        <begin position="22"/>
        <end position="179"/>
    </location>
</feature>
<keyword evidence="1" id="KW-0732">Signal</keyword>
<dbReference type="Proteomes" id="UP000215335">
    <property type="component" value="Unassembled WGS sequence"/>
</dbReference>
<proteinExistence type="predicted"/>
<comment type="caution">
    <text evidence="2">The sequence shown here is derived from an EMBL/GenBank/DDBJ whole genome shotgun (WGS) entry which is preliminary data.</text>
</comment>
<keyword evidence="3" id="KW-1185">Reference proteome</keyword>
<sequence>MALKICFIAILVLFSLQKLMCQASILNPYFEDISFDFVNYSYVDSETFDVSINYKPKSRNSINVKIDLIEELPADMMASIIIIKFNVSSRVFGQEIPTGLSFESSICDNGNAKFFYDILMVPFGVKECPPEKGSYKKEDFIPDLSKVPIPLVPGTSLLIKIHMYAEGIQLLDCKAFIVA</sequence>
<dbReference type="EMBL" id="NNAY01003580">
    <property type="protein sequence ID" value="OXU19155.1"/>
    <property type="molecule type" value="Genomic_DNA"/>
</dbReference>
<reference evidence="2 3" key="1">
    <citation type="journal article" date="2017" name="Curr. Biol.">
        <title>The Evolution of Venom by Co-option of Single-Copy Genes.</title>
        <authorList>
            <person name="Martinson E.O."/>
            <person name="Mrinalini"/>
            <person name="Kelkar Y.D."/>
            <person name="Chang C.H."/>
            <person name="Werren J.H."/>
        </authorList>
    </citation>
    <scope>NUCLEOTIDE SEQUENCE [LARGE SCALE GENOMIC DNA]</scope>
    <source>
        <strain evidence="2 3">Alberta</strain>
        <tissue evidence="2">Whole body</tissue>
    </source>
</reference>
<gene>
    <name evidence="2" type="ORF">TSAR_003691</name>
</gene>
<dbReference type="AlphaFoldDB" id="A0A232ELD1"/>
<evidence type="ECO:0000313" key="3">
    <source>
        <dbReference type="Proteomes" id="UP000215335"/>
    </source>
</evidence>
<evidence type="ECO:0000313" key="2">
    <source>
        <dbReference type="EMBL" id="OXU19155.1"/>
    </source>
</evidence>